<evidence type="ECO:0000256" key="1">
    <source>
        <dbReference type="SAM" id="MobiDB-lite"/>
    </source>
</evidence>
<evidence type="ECO:0000313" key="4">
    <source>
        <dbReference type="Proteomes" id="UP000271974"/>
    </source>
</evidence>
<evidence type="ECO:0000313" key="3">
    <source>
        <dbReference type="EMBL" id="RUS78541.1"/>
    </source>
</evidence>
<sequence length="338" mass="38871">MRAEMEAEVHENSSPRSQNDDNHYVKISSAQLSELLHSIDETKQILKSLCKPHYESEVSSPAPRRIKSWWGRHCWPSKRRFLYRNITMITVILQFLNLMMLTVIDVLPRHLVEEYKMLVASSATMITFEVANLIILILATGRLAKQVFRHSVNSFFLAQSYLATVLLFAGLYTLTYRLNKKSWKFMNEDLTSNPIQVFKLYLKFLFYSISTATLCGSDNALPVDWYNHLFAGTQMLLSFCYFASILGLTLSPTQLETKGTESENRHRRYPTQCRGSKRSTTRSLYPALDTNSHATEPDRSSSEDLISISADHQERQIQEEYNHGFGRNSNNFPDCNGV</sequence>
<keyword evidence="2" id="KW-1133">Transmembrane helix</keyword>
<protein>
    <submittedName>
        <fullName evidence="3">Uncharacterized protein</fullName>
    </submittedName>
</protein>
<keyword evidence="2" id="KW-0812">Transmembrane</keyword>
<dbReference type="AlphaFoldDB" id="A0A3S1BDX2"/>
<reference evidence="3 4" key="1">
    <citation type="submission" date="2019-01" db="EMBL/GenBank/DDBJ databases">
        <title>A draft genome assembly of the solar-powered sea slug Elysia chlorotica.</title>
        <authorList>
            <person name="Cai H."/>
            <person name="Li Q."/>
            <person name="Fang X."/>
            <person name="Li J."/>
            <person name="Curtis N.E."/>
            <person name="Altenburger A."/>
            <person name="Shibata T."/>
            <person name="Feng M."/>
            <person name="Maeda T."/>
            <person name="Schwartz J.A."/>
            <person name="Shigenobu S."/>
            <person name="Lundholm N."/>
            <person name="Nishiyama T."/>
            <person name="Yang H."/>
            <person name="Hasebe M."/>
            <person name="Li S."/>
            <person name="Pierce S.K."/>
            <person name="Wang J."/>
        </authorList>
    </citation>
    <scope>NUCLEOTIDE SEQUENCE [LARGE SCALE GENOMIC DNA]</scope>
    <source>
        <strain evidence="3">EC2010</strain>
        <tissue evidence="3">Whole organism of an adult</tissue>
    </source>
</reference>
<dbReference type="EMBL" id="RQTK01000503">
    <property type="protein sequence ID" value="RUS78541.1"/>
    <property type="molecule type" value="Genomic_DNA"/>
</dbReference>
<feature type="transmembrane region" description="Helical" evidence="2">
    <location>
        <begin position="152"/>
        <end position="174"/>
    </location>
</feature>
<feature type="region of interest" description="Disordered" evidence="1">
    <location>
        <begin position="256"/>
        <end position="303"/>
    </location>
</feature>
<dbReference type="Proteomes" id="UP000271974">
    <property type="component" value="Unassembled WGS sequence"/>
</dbReference>
<proteinExistence type="predicted"/>
<gene>
    <name evidence="3" type="ORF">EGW08_013684</name>
</gene>
<dbReference type="STRING" id="188477.A0A3S1BDX2"/>
<keyword evidence="2" id="KW-0472">Membrane</keyword>
<comment type="caution">
    <text evidence="3">The sequence shown here is derived from an EMBL/GenBank/DDBJ whole genome shotgun (WGS) entry which is preliminary data.</text>
</comment>
<dbReference type="OrthoDB" id="5967862at2759"/>
<evidence type="ECO:0000256" key="2">
    <source>
        <dbReference type="SAM" id="Phobius"/>
    </source>
</evidence>
<feature type="transmembrane region" description="Helical" evidence="2">
    <location>
        <begin position="119"/>
        <end position="140"/>
    </location>
</feature>
<feature type="transmembrane region" description="Helical" evidence="2">
    <location>
        <begin position="86"/>
        <end position="107"/>
    </location>
</feature>
<name>A0A3S1BDX2_ELYCH</name>
<feature type="compositionally biased region" description="Basic residues" evidence="1">
    <location>
        <begin position="265"/>
        <end position="280"/>
    </location>
</feature>
<accession>A0A3S1BDX2</accession>
<keyword evidence="4" id="KW-1185">Reference proteome</keyword>
<feature type="region of interest" description="Disordered" evidence="1">
    <location>
        <begin position="1"/>
        <end position="22"/>
    </location>
</feature>
<organism evidence="3 4">
    <name type="scientific">Elysia chlorotica</name>
    <name type="common">Eastern emerald elysia</name>
    <name type="synonym">Sea slug</name>
    <dbReference type="NCBI Taxonomy" id="188477"/>
    <lineage>
        <taxon>Eukaryota</taxon>
        <taxon>Metazoa</taxon>
        <taxon>Spiralia</taxon>
        <taxon>Lophotrochozoa</taxon>
        <taxon>Mollusca</taxon>
        <taxon>Gastropoda</taxon>
        <taxon>Heterobranchia</taxon>
        <taxon>Euthyneura</taxon>
        <taxon>Panpulmonata</taxon>
        <taxon>Sacoglossa</taxon>
        <taxon>Placobranchoidea</taxon>
        <taxon>Plakobranchidae</taxon>
        <taxon>Elysia</taxon>
    </lineage>
</organism>
<feature type="transmembrane region" description="Helical" evidence="2">
    <location>
        <begin position="229"/>
        <end position="250"/>
    </location>
</feature>